<dbReference type="Pfam" id="PF05495">
    <property type="entry name" value="zf-CHY"/>
    <property type="match status" value="1"/>
</dbReference>
<evidence type="ECO:0000256" key="3">
    <source>
        <dbReference type="ARBA" id="ARBA00022833"/>
    </source>
</evidence>
<dbReference type="InterPro" id="IPR013083">
    <property type="entry name" value="Znf_RING/FYVE/PHD"/>
</dbReference>
<dbReference type="SUPFAM" id="SSF57850">
    <property type="entry name" value="RING/U-box"/>
    <property type="match status" value="1"/>
</dbReference>
<evidence type="ECO:0000256" key="4">
    <source>
        <dbReference type="PROSITE-ProRule" id="PRU00601"/>
    </source>
</evidence>
<evidence type="ECO:0000256" key="1">
    <source>
        <dbReference type="ARBA" id="ARBA00022723"/>
    </source>
</evidence>
<dbReference type="PROSITE" id="PS50089">
    <property type="entry name" value="ZF_RING_2"/>
    <property type="match status" value="1"/>
</dbReference>
<dbReference type="PANTHER" id="PTHR21319:SF12">
    <property type="entry name" value="ZINC FINGER (C3HC4-TYPE RING FINGER) FAMILY PROTEIN"/>
    <property type="match status" value="1"/>
</dbReference>
<dbReference type="PANTHER" id="PTHR21319">
    <property type="entry name" value="RING FINGER AND CHY ZINC FINGER DOMAIN-CONTAINING PROTEIN 1"/>
    <property type="match status" value="1"/>
</dbReference>
<feature type="domain" description="CHY-type" evidence="6">
    <location>
        <begin position="18"/>
        <end position="93"/>
    </location>
</feature>
<dbReference type="AlphaFoldDB" id="A0AAW1YA15"/>
<dbReference type="InterPro" id="IPR008913">
    <property type="entry name" value="Znf_CHY"/>
</dbReference>
<evidence type="ECO:0000313" key="8">
    <source>
        <dbReference type="EMBL" id="KAK9945591.1"/>
    </source>
</evidence>
<dbReference type="GO" id="GO:0005634">
    <property type="term" value="C:nucleus"/>
    <property type="evidence" value="ECO:0007669"/>
    <property type="project" value="TreeGrafter"/>
</dbReference>
<dbReference type="PROSITE" id="PS51270">
    <property type="entry name" value="ZF_CTCHY"/>
    <property type="match status" value="1"/>
</dbReference>
<dbReference type="Pfam" id="PF14599">
    <property type="entry name" value="zinc_ribbon_6"/>
    <property type="match status" value="1"/>
</dbReference>
<keyword evidence="9" id="KW-1185">Reference proteome</keyword>
<name>A0AAW1YA15_RUBAR</name>
<dbReference type="EMBL" id="JBEDUW010000002">
    <property type="protein sequence ID" value="KAK9945591.1"/>
    <property type="molecule type" value="Genomic_DNA"/>
</dbReference>
<feature type="domain" description="CTCHY-type" evidence="7">
    <location>
        <begin position="95"/>
        <end position="159"/>
    </location>
</feature>
<dbReference type="PROSITE" id="PS51266">
    <property type="entry name" value="ZF_CHY"/>
    <property type="match status" value="1"/>
</dbReference>
<comment type="caution">
    <text evidence="8">The sequence shown here is derived from an EMBL/GenBank/DDBJ whole genome shotgun (WGS) entry which is preliminary data.</text>
</comment>
<dbReference type="SUPFAM" id="SSF161219">
    <property type="entry name" value="CHY zinc finger-like"/>
    <property type="match status" value="1"/>
</dbReference>
<dbReference type="Gene3D" id="3.30.40.10">
    <property type="entry name" value="Zinc/RING finger domain, C3HC4 (zinc finger)"/>
    <property type="match status" value="1"/>
</dbReference>
<organism evidence="8 9">
    <name type="scientific">Rubus argutus</name>
    <name type="common">Southern blackberry</name>
    <dbReference type="NCBI Taxonomy" id="59490"/>
    <lineage>
        <taxon>Eukaryota</taxon>
        <taxon>Viridiplantae</taxon>
        <taxon>Streptophyta</taxon>
        <taxon>Embryophyta</taxon>
        <taxon>Tracheophyta</taxon>
        <taxon>Spermatophyta</taxon>
        <taxon>Magnoliopsida</taxon>
        <taxon>eudicotyledons</taxon>
        <taxon>Gunneridae</taxon>
        <taxon>Pentapetalae</taxon>
        <taxon>rosids</taxon>
        <taxon>fabids</taxon>
        <taxon>Rosales</taxon>
        <taxon>Rosaceae</taxon>
        <taxon>Rosoideae</taxon>
        <taxon>Rosoideae incertae sedis</taxon>
        <taxon>Rubus</taxon>
    </lineage>
</organism>
<dbReference type="InterPro" id="IPR037274">
    <property type="entry name" value="Znf_CHY_sf"/>
</dbReference>
<dbReference type="Proteomes" id="UP001457282">
    <property type="component" value="Unassembled WGS sequence"/>
</dbReference>
<keyword evidence="1" id="KW-0479">Metal-binding</keyword>
<accession>A0AAW1YA15</accession>
<evidence type="ECO:0000256" key="2">
    <source>
        <dbReference type="ARBA" id="ARBA00022771"/>
    </source>
</evidence>
<gene>
    <name evidence="8" type="ORF">M0R45_011099</name>
</gene>
<keyword evidence="3" id="KW-0862">Zinc</keyword>
<feature type="domain" description="RING-type" evidence="5">
    <location>
        <begin position="160"/>
        <end position="202"/>
    </location>
</feature>
<proteinExistence type="predicted"/>
<dbReference type="InterPro" id="IPR039512">
    <property type="entry name" value="RCHY1_zinc-ribbon"/>
</dbReference>
<evidence type="ECO:0000313" key="9">
    <source>
        <dbReference type="Proteomes" id="UP001457282"/>
    </source>
</evidence>
<evidence type="ECO:0000259" key="6">
    <source>
        <dbReference type="PROSITE" id="PS51266"/>
    </source>
</evidence>
<dbReference type="InterPro" id="IPR037275">
    <property type="entry name" value="Znf_CTCHY_sf"/>
</dbReference>
<dbReference type="GO" id="GO:0008270">
    <property type="term" value="F:zinc ion binding"/>
    <property type="evidence" value="ECO:0007669"/>
    <property type="project" value="UniProtKB-KW"/>
</dbReference>
<keyword evidence="2 4" id="KW-0863">Zinc-finger</keyword>
<dbReference type="GO" id="GO:0016567">
    <property type="term" value="P:protein ubiquitination"/>
    <property type="evidence" value="ECO:0007669"/>
    <property type="project" value="TreeGrafter"/>
</dbReference>
<dbReference type="SMART" id="SM00184">
    <property type="entry name" value="RING"/>
    <property type="match status" value="1"/>
</dbReference>
<dbReference type="InterPro" id="IPR001841">
    <property type="entry name" value="Znf_RING"/>
</dbReference>
<dbReference type="GO" id="GO:0061630">
    <property type="term" value="F:ubiquitin protein ligase activity"/>
    <property type="evidence" value="ECO:0007669"/>
    <property type="project" value="TreeGrafter"/>
</dbReference>
<evidence type="ECO:0000259" key="5">
    <source>
        <dbReference type="PROSITE" id="PS50089"/>
    </source>
</evidence>
<protein>
    <submittedName>
        <fullName evidence="8">Uncharacterized protein</fullName>
    </submittedName>
</protein>
<dbReference type="Gene3D" id="2.20.28.10">
    <property type="match status" value="1"/>
</dbReference>
<evidence type="ECO:0000259" key="7">
    <source>
        <dbReference type="PROSITE" id="PS51270"/>
    </source>
</evidence>
<dbReference type="SUPFAM" id="SSF161245">
    <property type="entry name" value="Zinc hairpin stack"/>
    <property type="match status" value="1"/>
</dbReference>
<dbReference type="Pfam" id="PF13639">
    <property type="entry name" value="zf-RING_2"/>
    <property type="match status" value="1"/>
</dbReference>
<dbReference type="GO" id="GO:0006511">
    <property type="term" value="P:ubiquitin-dependent protein catabolic process"/>
    <property type="evidence" value="ECO:0007669"/>
    <property type="project" value="TreeGrafter"/>
</dbReference>
<dbReference type="InterPro" id="IPR017921">
    <property type="entry name" value="Znf_CTCHY"/>
</dbReference>
<reference evidence="8 9" key="1">
    <citation type="journal article" date="2023" name="G3 (Bethesda)">
        <title>A chromosome-length genome assembly and annotation of blackberry (Rubus argutus, cv. 'Hillquist').</title>
        <authorList>
            <person name="Bruna T."/>
            <person name="Aryal R."/>
            <person name="Dudchenko O."/>
            <person name="Sargent D.J."/>
            <person name="Mead D."/>
            <person name="Buti M."/>
            <person name="Cavallini A."/>
            <person name="Hytonen T."/>
            <person name="Andres J."/>
            <person name="Pham M."/>
            <person name="Weisz D."/>
            <person name="Mascagni F."/>
            <person name="Usai G."/>
            <person name="Natali L."/>
            <person name="Bassil N."/>
            <person name="Fernandez G.E."/>
            <person name="Lomsadze A."/>
            <person name="Armour M."/>
            <person name="Olukolu B."/>
            <person name="Poorten T."/>
            <person name="Britton C."/>
            <person name="Davik J."/>
            <person name="Ashrafi H."/>
            <person name="Aiden E.L."/>
            <person name="Borodovsky M."/>
            <person name="Worthington M."/>
        </authorList>
    </citation>
    <scope>NUCLEOTIDE SEQUENCE [LARGE SCALE GENOMIC DNA]</scope>
    <source>
        <strain evidence="8">PI 553951</strain>
    </source>
</reference>
<sequence>MENSDSAAAPQTQRPQDFGKSEYGCDHYRRRCKIRAPCCDQIFTCRHCHNEATSSLSNPNDRHELVRQDVKQVVCSICNTEQQVGQLCSNCGVNMGEYFCDICKFYDDDTNKEQFHCNECGICRVGGRDNFFHCQKCGSCYGVDLRDNHLCVEDSMKNHCPVCYEYLFDSVKGTSIMNCGHTMHTECFIEMHTQNQFRCPLCFKSLINMTRFWNILDLEIAATPMPEEYQYEVTILCNDCVTTCSVAFHILGLKCTNCSSYNTRRISGGDQQ</sequence>